<feature type="compositionally biased region" description="Low complexity" evidence="1">
    <location>
        <begin position="223"/>
        <end position="256"/>
    </location>
</feature>
<dbReference type="Proteomes" id="UP000297716">
    <property type="component" value="Unassembled WGS sequence"/>
</dbReference>
<evidence type="ECO:0000313" key="3">
    <source>
        <dbReference type="Proteomes" id="UP000297716"/>
    </source>
</evidence>
<accession>A0A4Z0YIN6</accession>
<feature type="region of interest" description="Disordered" evidence="1">
    <location>
        <begin position="223"/>
        <end position="281"/>
    </location>
</feature>
<organism evidence="2 3">
    <name type="scientific">Xylaria hypoxylon</name>
    <dbReference type="NCBI Taxonomy" id="37992"/>
    <lineage>
        <taxon>Eukaryota</taxon>
        <taxon>Fungi</taxon>
        <taxon>Dikarya</taxon>
        <taxon>Ascomycota</taxon>
        <taxon>Pezizomycotina</taxon>
        <taxon>Sordariomycetes</taxon>
        <taxon>Xylariomycetidae</taxon>
        <taxon>Xylariales</taxon>
        <taxon>Xylariaceae</taxon>
        <taxon>Xylaria</taxon>
    </lineage>
</organism>
<proteinExistence type="predicted"/>
<name>A0A4Z0YIN6_9PEZI</name>
<dbReference type="OrthoDB" id="4759347at2759"/>
<comment type="caution">
    <text evidence="2">The sequence shown here is derived from an EMBL/GenBank/DDBJ whole genome shotgun (WGS) entry which is preliminary data.</text>
</comment>
<dbReference type="EMBL" id="SKBN01000255">
    <property type="protein sequence ID" value="TGJ79898.1"/>
    <property type="molecule type" value="Genomic_DNA"/>
</dbReference>
<evidence type="ECO:0000256" key="1">
    <source>
        <dbReference type="SAM" id="MobiDB-lite"/>
    </source>
</evidence>
<dbReference type="AlphaFoldDB" id="A0A4Z0YIN6"/>
<gene>
    <name evidence="2" type="ORF">E0Z10_g8869</name>
</gene>
<evidence type="ECO:0000313" key="2">
    <source>
        <dbReference type="EMBL" id="TGJ79898.1"/>
    </source>
</evidence>
<keyword evidence="3" id="KW-1185">Reference proteome</keyword>
<reference evidence="2 3" key="1">
    <citation type="submission" date="2019-03" db="EMBL/GenBank/DDBJ databases">
        <title>Draft genome sequence of Xylaria hypoxylon DSM 108379, a ubiquitous saprotrophic-parasitic fungi on hardwood.</title>
        <authorList>
            <person name="Buettner E."/>
            <person name="Leonhardt S."/>
            <person name="Gebauer A.M."/>
            <person name="Liers C."/>
            <person name="Hofrichter M."/>
            <person name="Kellner H."/>
        </authorList>
    </citation>
    <scope>NUCLEOTIDE SEQUENCE [LARGE SCALE GENOMIC DNA]</scope>
    <source>
        <strain evidence="2 3">DSM 108379</strain>
    </source>
</reference>
<sequence>MCLLLDAMCSKTKTKSKSSSKKTSKKRDCHECTTRKITREELNQMHTPLMPMPMMNQNQSGHNYGYGYGYGDWTAWEDNYPAMISRGQWRGHTQTAQDAYNSSQGNGKRIDEVKSAITGDIKEACKAIKETHASVNSTDSRVKGTRDAIDLAKASIDSTHAAVKEAHAAIQKTQSAIQDKHAEHMSKQEACAADVARVRQLLEEEAGKREETRRMEEMVRYAQSQGLLQTQAQAQTRDHSGGSSQSSTSTTSSTGRGYEGRARTDEERRAEKQRQRERREVERFEHRIFQTKAVRETAETRLRMLEEQERWSRTEGQLEFLRRRDAYFHQPRPQGAYDDVIEAPPYNAYSYVDYGVGGGGAGHRSAYPPRRMQPRCGDGRPWDHS</sequence>
<protein>
    <submittedName>
        <fullName evidence="2">Uncharacterized protein</fullName>
    </submittedName>
</protein>
<feature type="compositionally biased region" description="Basic and acidic residues" evidence="1">
    <location>
        <begin position="258"/>
        <end position="281"/>
    </location>
</feature>
<feature type="region of interest" description="Disordered" evidence="1">
    <location>
        <begin position="361"/>
        <end position="385"/>
    </location>
</feature>